<evidence type="ECO:0000313" key="2">
    <source>
        <dbReference type="EMBL" id="MBG6135800.1"/>
    </source>
</evidence>
<reference evidence="2" key="1">
    <citation type="submission" date="2020-11" db="EMBL/GenBank/DDBJ databases">
        <title>Sequencing the genomes of 1000 actinobacteria strains.</title>
        <authorList>
            <person name="Klenk H.-P."/>
        </authorList>
    </citation>
    <scope>NUCLEOTIDE SEQUENCE</scope>
    <source>
        <strain evidence="2">DSM 45356</strain>
    </source>
</reference>
<dbReference type="GO" id="GO:0003824">
    <property type="term" value="F:catalytic activity"/>
    <property type="evidence" value="ECO:0007669"/>
    <property type="project" value="UniProtKB-ARBA"/>
</dbReference>
<keyword evidence="3" id="KW-1185">Reference proteome</keyword>
<dbReference type="Pfam" id="PF00561">
    <property type="entry name" value="Abhydrolase_1"/>
    <property type="match status" value="1"/>
</dbReference>
<dbReference type="InterPro" id="IPR050266">
    <property type="entry name" value="AB_hydrolase_sf"/>
</dbReference>
<evidence type="ECO:0000259" key="1">
    <source>
        <dbReference type="Pfam" id="PF00561"/>
    </source>
</evidence>
<dbReference type="InterPro" id="IPR000073">
    <property type="entry name" value="AB_hydrolase_1"/>
</dbReference>
<dbReference type="InterPro" id="IPR029058">
    <property type="entry name" value="AB_hydrolase_fold"/>
</dbReference>
<dbReference type="AlphaFoldDB" id="A0A8J7GD19"/>
<accession>A0A8J7GD19</accession>
<feature type="domain" description="AB hydrolase-1" evidence="1">
    <location>
        <begin position="25"/>
        <end position="136"/>
    </location>
</feature>
<proteinExistence type="predicted"/>
<comment type="caution">
    <text evidence="2">The sequence shown here is derived from an EMBL/GenBank/DDBJ whole genome shotgun (WGS) entry which is preliminary data.</text>
</comment>
<dbReference type="PRINTS" id="PR00111">
    <property type="entry name" value="ABHYDROLASE"/>
</dbReference>
<dbReference type="SUPFAM" id="SSF53474">
    <property type="entry name" value="alpha/beta-Hydrolases"/>
    <property type="match status" value="1"/>
</dbReference>
<dbReference type="EMBL" id="JADOUF010000001">
    <property type="protein sequence ID" value="MBG6135800.1"/>
    <property type="molecule type" value="Genomic_DNA"/>
</dbReference>
<dbReference type="RefSeq" id="WP_197002860.1">
    <property type="nucleotide sequence ID" value="NZ_BONS01000002.1"/>
</dbReference>
<evidence type="ECO:0000313" key="3">
    <source>
        <dbReference type="Proteomes" id="UP000622552"/>
    </source>
</evidence>
<protein>
    <submittedName>
        <fullName evidence="2">Pimeloyl-ACP methyl ester carboxylesterase</fullName>
    </submittedName>
</protein>
<gene>
    <name evidence="2" type="ORF">IW245_001994</name>
</gene>
<dbReference type="Gene3D" id="3.40.50.1820">
    <property type="entry name" value="alpha/beta hydrolase"/>
    <property type="match status" value="1"/>
</dbReference>
<dbReference type="GO" id="GO:0016020">
    <property type="term" value="C:membrane"/>
    <property type="evidence" value="ECO:0007669"/>
    <property type="project" value="TreeGrafter"/>
</dbReference>
<dbReference type="PANTHER" id="PTHR43798">
    <property type="entry name" value="MONOACYLGLYCEROL LIPASE"/>
    <property type="match status" value="1"/>
</dbReference>
<sequence length="295" mass="30566">MTPELVSVPVAGGHLAVHRWPGDGPVVMAAHGITANGLAWQRVADHLAGRVTLLAPDLRGRAASRDLPGPFGLETHADDLVATLDHLGVDRAVLAGHSMGAFVATTTAVRHPARIRELVLVDGGFGLPLPPGTDTDALLAAVLGPAFTRLGMTFPDRAGYLEFWARHPAFAELLDGGSAASGPQLPPTVMGHLAHDLIGEPPHLRSSCVPEAVRVDGLAVLTESGAALRLLTVPAVLLWARRGLLNEDQGLYDEHCLADVPIRAELVAGSNHYSILLGEAGATAVAGAIGAAVSR</sequence>
<dbReference type="Proteomes" id="UP000622552">
    <property type="component" value="Unassembled WGS sequence"/>
</dbReference>
<organism evidence="2 3">
    <name type="scientific">Longispora fulva</name>
    <dbReference type="NCBI Taxonomy" id="619741"/>
    <lineage>
        <taxon>Bacteria</taxon>
        <taxon>Bacillati</taxon>
        <taxon>Actinomycetota</taxon>
        <taxon>Actinomycetes</taxon>
        <taxon>Micromonosporales</taxon>
        <taxon>Micromonosporaceae</taxon>
        <taxon>Longispora</taxon>
    </lineage>
</organism>
<name>A0A8J7GD19_9ACTN</name>
<dbReference type="PANTHER" id="PTHR43798:SF33">
    <property type="entry name" value="HYDROLASE, PUTATIVE (AFU_ORTHOLOGUE AFUA_2G14860)-RELATED"/>
    <property type="match status" value="1"/>
</dbReference>